<feature type="transmembrane region" description="Helical" evidence="1">
    <location>
        <begin position="155"/>
        <end position="174"/>
    </location>
</feature>
<protein>
    <submittedName>
        <fullName evidence="2">Uncharacterized protein</fullName>
    </submittedName>
</protein>
<sequence length="177" mass="19832">MMREPARCDLAHGALCSSAYFIYVNFKALNCSVSGFRRWRHSRVPPAFLLGWPPSLCRLSSRAAGRPRRPRHSATYEAHEALCVSAGDFPLPVRVIDRRHRQEGHDMWNTAEQRMCCSWSELQSVTGRVAVFTPWSRTDGGGRPETSIAASPREAIYEGRCIIIIIIIIIVLGGEGH</sequence>
<keyword evidence="1" id="KW-1133">Transmembrane helix</keyword>
<keyword evidence="3" id="KW-1185">Reference proteome</keyword>
<organism evidence="2 3">
    <name type="scientific">Pleuronectes platessa</name>
    <name type="common">European plaice</name>
    <dbReference type="NCBI Taxonomy" id="8262"/>
    <lineage>
        <taxon>Eukaryota</taxon>
        <taxon>Metazoa</taxon>
        <taxon>Chordata</taxon>
        <taxon>Craniata</taxon>
        <taxon>Vertebrata</taxon>
        <taxon>Euteleostomi</taxon>
        <taxon>Actinopterygii</taxon>
        <taxon>Neopterygii</taxon>
        <taxon>Teleostei</taxon>
        <taxon>Neoteleostei</taxon>
        <taxon>Acanthomorphata</taxon>
        <taxon>Carangaria</taxon>
        <taxon>Pleuronectiformes</taxon>
        <taxon>Pleuronectoidei</taxon>
        <taxon>Pleuronectidae</taxon>
        <taxon>Pleuronectes</taxon>
    </lineage>
</organism>
<evidence type="ECO:0000313" key="2">
    <source>
        <dbReference type="EMBL" id="CAB1438649.1"/>
    </source>
</evidence>
<keyword evidence="1" id="KW-0472">Membrane</keyword>
<dbReference type="AlphaFoldDB" id="A0A9N7UYA0"/>
<evidence type="ECO:0000256" key="1">
    <source>
        <dbReference type="SAM" id="Phobius"/>
    </source>
</evidence>
<dbReference type="EMBL" id="CADEAL010002190">
    <property type="protein sequence ID" value="CAB1438649.1"/>
    <property type="molecule type" value="Genomic_DNA"/>
</dbReference>
<dbReference type="Proteomes" id="UP001153269">
    <property type="component" value="Unassembled WGS sequence"/>
</dbReference>
<comment type="caution">
    <text evidence="2">The sequence shown here is derived from an EMBL/GenBank/DDBJ whole genome shotgun (WGS) entry which is preliminary data.</text>
</comment>
<evidence type="ECO:0000313" key="3">
    <source>
        <dbReference type="Proteomes" id="UP001153269"/>
    </source>
</evidence>
<keyword evidence="1" id="KW-0812">Transmembrane</keyword>
<accession>A0A9N7UYA0</accession>
<reference evidence="2" key="1">
    <citation type="submission" date="2020-03" db="EMBL/GenBank/DDBJ databases">
        <authorList>
            <person name="Weist P."/>
        </authorList>
    </citation>
    <scope>NUCLEOTIDE SEQUENCE</scope>
</reference>
<gene>
    <name evidence="2" type="ORF">PLEPLA_LOCUS26537</name>
</gene>
<name>A0A9N7UYA0_PLEPL</name>
<proteinExistence type="predicted"/>